<feature type="region of interest" description="Disordered" evidence="1">
    <location>
        <begin position="1"/>
        <end position="25"/>
    </location>
</feature>
<feature type="domain" description="BZIP" evidence="3">
    <location>
        <begin position="200"/>
        <end position="263"/>
    </location>
</feature>
<sequence>MAEQNRRQSARNPQPRADVPPDTDLNMSLLDWIQLEPLGDAEAMAAAGQDLDFLPDLANDLLDEGTDDEALTEQSSESEEDKMHHMRGGREDPPGGAPVVTTGGNAESSPTAQGPSAVTTGQVPSGRTRASGRARPSGRAIARTCRRNIGSSASASSGSGTQPAGISNEPSVEPSNSGESGKAKRKKPTPNLDAIDDPQERRKQRRLAKNRATAAVSRERKRVQMIQLAARTRALEQENANLQFMLGLRDQEIGKLRGNLASFPRGARDGEPRTLAATASPSEPAVLTGVALPLAVTLQQLCLRAPRRSRAALSVLACIMFFLALICLGNPPSQPHPFWAPLEPTRSWDSSGEEVELDWGAPMAWGWPFLLRLAAAHRRRQPRRAPPGTTSGLTDTPSLASLPSTGLAPGAWSIMGRRGSASSSRGDLAALWGPQQELAMQGSWESLAALLGNPLPLPLDAIPFPDMPPPPNSSGSSMDPHLPEDQAESNAQSSSYLMRSGKNSMDQASPETLPIKPDRISKVMTVDIQTGARHVQETAPVPDLAPGTPPRAQGGIPLKRSLQKRLAARKAMDVIAEGAALGTPAGSERPYFKVALGLPLLPKVPISKAEAKRRASVKLLPLGMALLAAESFVQERLYSADICKNVLGS</sequence>
<gene>
    <name evidence="4" type="primary">g5631</name>
    <name evidence="4" type="ORF">VP750_LOCUS4820</name>
</gene>
<feature type="compositionally biased region" description="Polar residues" evidence="1">
    <location>
        <begin position="388"/>
        <end position="404"/>
    </location>
</feature>
<evidence type="ECO:0000313" key="4">
    <source>
        <dbReference type="EMBL" id="CAL5223161.1"/>
    </source>
</evidence>
<dbReference type="InterPro" id="IPR046347">
    <property type="entry name" value="bZIP_sf"/>
</dbReference>
<reference evidence="4 5" key="1">
    <citation type="submission" date="2024-06" db="EMBL/GenBank/DDBJ databases">
        <authorList>
            <person name="Kraege A."/>
            <person name="Thomma B."/>
        </authorList>
    </citation>
    <scope>NUCLEOTIDE SEQUENCE [LARGE SCALE GENOMIC DNA]</scope>
</reference>
<evidence type="ECO:0000259" key="3">
    <source>
        <dbReference type="PROSITE" id="PS50217"/>
    </source>
</evidence>
<feature type="compositionally biased region" description="Low complexity" evidence="1">
    <location>
        <begin position="150"/>
        <end position="160"/>
    </location>
</feature>
<dbReference type="SUPFAM" id="SSF57959">
    <property type="entry name" value="Leucine zipper domain"/>
    <property type="match status" value="1"/>
</dbReference>
<dbReference type="CDD" id="cd14812">
    <property type="entry name" value="bZIP_u3"/>
    <property type="match status" value="1"/>
</dbReference>
<feature type="compositionally biased region" description="Polar residues" evidence="1">
    <location>
        <begin position="488"/>
        <end position="510"/>
    </location>
</feature>
<dbReference type="PROSITE" id="PS50217">
    <property type="entry name" value="BZIP"/>
    <property type="match status" value="1"/>
</dbReference>
<dbReference type="EMBL" id="CAXHTA020000008">
    <property type="protein sequence ID" value="CAL5223161.1"/>
    <property type="molecule type" value="Genomic_DNA"/>
</dbReference>
<dbReference type="Proteomes" id="UP001497392">
    <property type="component" value="Unassembled WGS sequence"/>
</dbReference>
<feature type="region of interest" description="Disordered" evidence="1">
    <location>
        <begin position="58"/>
        <end position="218"/>
    </location>
</feature>
<proteinExistence type="predicted"/>
<accession>A0ABP1FVU5</accession>
<evidence type="ECO:0000313" key="5">
    <source>
        <dbReference type="Proteomes" id="UP001497392"/>
    </source>
</evidence>
<feature type="compositionally biased region" description="Polar residues" evidence="1">
    <location>
        <begin position="105"/>
        <end position="123"/>
    </location>
</feature>
<keyword evidence="2" id="KW-0472">Membrane</keyword>
<dbReference type="InterPro" id="IPR004827">
    <property type="entry name" value="bZIP"/>
</dbReference>
<dbReference type="SMART" id="SM00338">
    <property type="entry name" value="BRLZ"/>
    <property type="match status" value="1"/>
</dbReference>
<keyword evidence="2" id="KW-1133">Transmembrane helix</keyword>
<keyword evidence="2" id="KW-0812">Transmembrane</keyword>
<name>A0ABP1FVU5_9CHLO</name>
<feature type="compositionally biased region" description="Acidic residues" evidence="1">
    <location>
        <begin position="61"/>
        <end position="80"/>
    </location>
</feature>
<dbReference type="Pfam" id="PF00170">
    <property type="entry name" value="bZIP_1"/>
    <property type="match status" value="1"/>
</dbReference>
<dbReference type="Gene3D" id="1.20.5.170">
    <property type="match status" value="1"/>
</dbReference>
<organism evidence="4 5">
    <name type="scientific">Coccomyxa viridis</name>
    <dbReference type="NCBI Taxonomy" id="1274662"/>
    <lineage>
        <taxon>Eukaryota</taxon>
        <taxon>Viridiplantae</taxon>
        <taxon>Chlorophyta</taxon>
        <taxon>core chlorophytes</taxon>
        <taxon>Trebouxiophyceae</taxon>
        <taxon>Trebouxiophyceae incertae sedis</taxon>
        <taxon>Coccomyxaceae</taxon>
        <taxon>Coccomyxa</taxon>
    </lineage>
</organism>
<feature type="region of interest" description="Disordered" evidence="1">
    <location>
        <begin position="380"/>
        <end position="404"/>
    </location>
</feature>
<protein>
    <submittedName>
        <fullName evidence="4">G5631 protein</fullName>
    </submittedName>
</protein>
<feature type="compositionally biased region" description="Polar residues" evidence="1">
    <location>
        <begin position="161"/>
        <end position="179"/>
    </location>
</feature>
<feature type="transmembrane region" description="Helical" evidence="2">
    <location>
        <begin position="311"/>
        <end position="331"/>
    </location>
</feature>
<keyword evidence="5" id="KW-1185">Reference proteome</keyword>
<comment type="caution">
    <text evidence="4">The sequence shown here is derived from an EMBL/GenBank/DDBJ whole genome shotgun (WGS) entry which is preliminary data.</text>
</comment>
<evidence type="ECO:0000256" key="1">
    <source>
        <dbReference type="SAM" id="MobiDB-lite"/>
    </source>
</evidence>
<feature type="region of interest" description="Disordered" evidence="1">
    <location>
        <begin position="461"/>
        <end position="514"/>
    </location>
</feature>
<evidence type="ECO:0000256" key="2">
    <source>
        <dbReference type="SAM" id="Phobius"/>
    </source>
</evidence>
<feature type="compositionally biased region" description="Low complexity" evidence="1">
    <location>
        <begin position="125"/>
        <end position="143"/>
    </location>
</feature>